<dbReference type="GeneID" id="103602499"/>
<dbReference type="Proteomes" id="UP000694923">
    <property type="component" value="Unplaced"/>
</dbReference>
<feature type="compositionally biased region" description="Basic residues" evidence="1">
    <location>
        <begin position="84"/>
        <end position="94"/>
    </location>
</feature>
<evidence type="ECO:0000313" key="3">
    <source>
        <dbReference type="Proteomes" id="UP000694923"/>
    </source>
</evidence>
<evidence type="ECO:0000313" key="4">
    <source>
        <dbReference type="RefSeq" id="XP_008585133.1"/>
    </source>
</evidence>
<sequence length="94" mass="10876">MYLKVLPKKKKKKKKKKVLGTANTPEKTMDSQGPTPVCTPTFLEKRQSEVAEINDDDKDNEVVFKQPVSSVKEEIQETQTRERSGKKRRRKSNQ</sequence>
<evidence type="ECO:0000259" key="2">
    <source>
        <dbReference type="Pfam" id="PF12196"/>
    </source>
</evidence>
<reference evidence="4" key="1">
    <citation type="submission" date="2025-08" db="UniProtKB">
        <authorList>
            <consortium name="RefSeq"/>
        </authorList>
    </citation>
    <scope>IDENTIFICATION</scope>
</reference>
<gene>
    <name evidence="4" type="primary">LOC103602499</name>
</gene>
<organism evidence="3 4">
    <name type="scientific">Galeopterus variegatus</name>
    <name type="common">Malayan flying lemur</name>
    <name type="synonym">Cynocephalus variegatus</name>
    <dbReference type="NCBI Taxonomy" id="482537"/>
    <lineage>
        <taxon>Eukaryota</taxon>
        <taxon>Metazoa</taxon>
        <taxon>Chordata</taxon>
        <taxon>Craniata</taxon>
        <taxon>Vertebrata</taxon>
        <taxon>Euteleostomi</taxon>
        <taxon>Mammalia</taxon>
        <taxon>Eutheria</taxon>
        <taxon>Euarchontoglires</taxon>
        <taxon>Dermoptera</taxon>
        <taxon>Cynocephalidae</taxon>
        <taxon>Galeopterus</taxon>
    </lineage>
</organism>
<feature type="compositionally biased region" description="Basic and acidic residues" evidence="1">
    <location>
        <begin position="71"/>
        <end position="83"/>
    </location>
</feature>
<proteinExistence type="predicted"/>
<feature type="domain" description="MKI67 FHA" evidence="2">
    <location>
        <begin position="28"/>
        <end position="67"/>
    </location>
</feature>
<dbReference type="InterPro" id="IPR021043">
    <property type="entry name" value="NIFK_FHA_Ki67-binding"/>
</dbReference>
<feature type="region of interest" description="Disordered" evidence="1">
    <location>
        <begin position="51"/>
        <end position="94"/>
    </location>
</feature>
<name>A0ABM0RWZ2_GALVR</name>
<dbReference type="Pfam" id="PF12196">
    <property type="entry name" value="hNIFK_binding"/>
    <property type="match status" value="1"/>
</dbReference>
<protein>
    <submittedName>
        <fullName evidence="4">MKI67 FHA domain-interacting nucleolar phosphoprotein-like</fullName>
    </submittedName>
</protein>
<accession>A0ABM0RWZ2</accession>
<evidence type="ECO:0000256" key="1">
    <source>
        <dbReference type="SAM" id="MobiDB-lite"/>
    </source>
</evidence>
<feature type="compositionally biased region" description="Polar residues" evidence="1">
    <location>
        <begin position="21"/>
        <end position="34"/>
    </location>
</feature>
<feature type="region of interest" description="Disordered" evidence="1">
    <location>
        <begin position="1"/>
        <end position="38"/>
    </location>
</feature>
<feature type="compositionally biased region" description="Basic residues" evidence="1">
    <location>
        <begin position="1"/>
        <end position="18"/>
    </location>
</feature>
<keyword evidence="3" id="KW-1185">Reference proteome</keyword>
<dbReference type="RefSeq" id="XP_008585133.1">
    <property type="nucleotide sequence ID" value="XM_008586911.1"/>
</dbReference>